<keyword evidence="5" id="KW-0418">Kinase</keyword>
<evidence type="ECO:0000256" key="1">
    <source>
        <dbReference type="ARBA" id="ARBA00022737"/>
    </source>
</evidence>
<dbReference type="PANTHER" id="PTHR24198">
    <property type="entry name" value="ANKYRIN REPEAT AND PROTEIN KINASE DOMAIN-CONTAINING PROTEIN"/>
    <property type="match status" value="1"/>
</dbReference>
<dbReference type="STRING" id="526221.C9SBH7"/>
<dbReference type="HOGENOM" id="CLU_319611_0_0_1"/>
<dbReference type="EMBL" id="DS985215">
    <property type="protein sequence ID" value="EEY15711.1"/>
    <property type="molecule type" value="Genomic_DNA"/>
</dbReference>
<feature type="compositionally biased region" description="Low complexity" evidence="4">
    <location>
        <begin position="476"/>
        <end position="493"/>
    </location>
</feature>
<dbReference type="PRINTS" id="PR01415">
    <property type="entry name" value="ANKYRIN"/>
</dbReference>
<dbReference type="GO" id="GO:0016301">
    <property type="term" value="F:kinase activity"/>
    <property type="evidence" value="ECO:0007669"/>
    <property type="project" value="UniProtKB-KW"/>
</dbReference>
<dbReference type="RefSeq" id="XP_003007632.1">
    <property type="nucleotide sequence ID" value="XM_003007586.1"/>
</dbReference>
<evidence type="ECO:0000256" key="3">
    <source>
        <dbReference type="PROSITE-ProRule" id="PRU00023"/>
    </source>
</evidence>
<feature type="repeat" description="ANK" evidence="3">
    <location>
        <begin position="699"/>
        <end position="731"/>
    </location>
</feature>
<dbReference type="InterPro" id="IPR036770">
    <property type="entry name" value="Ankyrin_rpt-contain_sf"/>
</dbReference>
<dbReference type="InterPro" id="IPR002110">
    <property type="entry name" value="Ankyrin_rpt"/>
</dbReference>
<evidence type="ECO:0000313" key="6">
    <source>
        <dbReference type="Proteomes" id="UP000008698"/>
    </source>
</evidence>
<feature type="repeat" description="ANK" evidence="3">
    <location>
        <begin position="508"/>
        <end position="536"/>
    </location>
</feature>
<dbReference type="PROSITE" id="PS50088">
    <property type="entry name" value="ANK_REPEAT"/>
    <property type="match status" value="5"/>
</dbReference>
<name>C9SBH7_VERA1</name>
<feature type="repeat" description="ANK" evidence="3">
    <location>
        <begin position="666"/>
        <end position="698"/>
    </location>
</feature>
<dbReference type="Pfam" id="PF12796">
    <property type="entry name" value="Ank_2"/>
    <property type="match status" value="3"/>
</dbReference>
<dbReference type="Gene3D" id="1.25.40.20">
    <property type="entry name" value="Ankyrin repeat-containing domain"/>
    <property type="match status" value="2"/>
</dbReference>
<evidence type="ECO:0000313" key="5">
    <source>
        <dbReference type="EMBL" id="EEY15711.1"/>
    </source>
</evidence>
<keyword evidence="5" id="KW-0808">Transferase</keyword>
<proteinExistence type="predicted"/>
<keyword evidence="2 3" id="KW-0040">ANK repeat</keyword>
<gene>
    <name evidence="5" type="ORF">VDBG_01820</name>
</gene>
<dbReference type="Proteomes" id="UP000008698">
    <property type="component" value="Unassembled WGS sequence"/>
</dbReference>
<dbReference type="Pfam" id="PF00023">
    <property type="entry name" value="Ank"/>
    <property type="match status" value="1"/>
</dbReference>
<dbReference type="AlphaFoldDB" id="C9SBH7"/>
<feature type="repeat" description="ANK" evidence="3">
    <location>
        <begin position="409"/>
        <end position="441"/>
    </location>
</feature>
<dbReference type="OrthoDB" id="5418336at2759"/>
<dbReference type="OMA" id="MATISDG"/>
<dbReference type="GeneID" id="9535257"/>
<dbReference type="SMART" id="SM00248">
    <property type="entry name" value="ANK"/>
    <property type="match status" value="9"/>
</dbReference>
<organism evidence="6">
    <name type="scientific">Verticillium alfalfae (strain VaMs.102 / ATCC MYA-4576 / FGSC 10136)</name>
    <name type="common">Verticillium wilt of alfalfa</name>
    <name type="synonym">Verticillium albo-atrum</name>
    <dbReference type="NCBI Taxonomy" id="526221"/>
    <lineage>
        <taxon>Eukaryota</taxon>
        <taxon>Fungi</taxon>
        <taxon>Dikarya</taxon>
        <taxon>Ascomycota</taxon>
        <taxon>Pezizomycotina</taxon>
        <taxon>Sordariomycetes</taxon>
        <taxon>Hypocreomycetidae</taxon>
        <taxon>Glomerellales</taxon>
        <taxon>Plectosphaerellaceae</taxon>
        <taxon>Verticillium</taxon>
    </lineage>
</organism>
<evidence type="ECO:0000256" key="2">
    <source>
        <dbReference type="ARBA" id="ARBA00023043"/>
    </source>
</evidence>
<dbReference type="KEGG" id="val:VDBG_01820"/>
<keyword evidence="1" id="KW-0677">Repeat</keyword>
<sequence length="773" mass="85432">MLIVSRDIPALRGLTRLKLDPDNHDSVQSDIGRFIAYEVAQLSQTHNLDPQFCTKIERDLLRRSEGTFLWVGFAMQELARQSTSNQIQNALASLPHGLNSTYSRILMQIKESDRRQTALLLQLTAIAVRPLTIAELASLIGNDESPEVPAERATLDAIALCANILRRDDDQVTFVHLSAKEYLQKQLPILMNNQPGLRTFYISAEDAQLYLAEACVITIEGSSFQDNKLFESLDENSEDDATVSDNWSLANCNSDAETDSDDHEDLYQFEPLLEYATLYWFRHAAYLNTKSSQLYNHQRPFFGEHSVTRANWLRAYIYHRSYRGQSLSQDSNLLIVSARFNVLNLAMALLIDPRGSYISRWLTRLSRSFDSAQTATLNEALCVACAEGHRAFANALLQMGADPNGHGYTESTPLAAAASLGRTSIVQLLADNGLDTSQEEYLAYHRKAFCNAASQGNNRLVRLYLGEIPDEQKGRQQPGQPPSSDLLPPSGDQNQMKNVVDIDVKDTYGRTPLQLAAMYGHTGVVQFLLDKGANVEGALHMAVASNRVSIVRMVLSRHRDCNVFDEDHNTPLHLAVRIPSYDIVCCLLKQNASFLLRNRQNLTPLQVAATLGNAEAVALFFDRRPSNQVEDAIWIDAMGRAASRGYGNVVTVLLARRVPPDLKDGSGITALQNAASEGSEQVVKLLLNGGAAIDALDNSGETALFFATQYSRQAVVKTLLQYGADVTITNPEGWTALMFAIQGGDVGIQALLLSKGAVLVWLTTNVWPLRSVD</sequence>
<dbReference type="PANTHER" id="PTHR24198:SF165">
    <property type="entry name" value="ANKYRIN REPEAT-CONTAINING PROTEIN-RELATED"/>
    <property type="match status" value="1"/>
</dbReference>
<reference evidence="6" key="1">
    <citation type="journal article" date="2011" name="PLoS Pathog.">
        <title>Comparative genomics yields insights into niche adaptation of plant vascular wilt pathogens.</title>
        <authorList>
            <person name="Klosterman S.J."/>
            <person name="Subbarao K.V."/>
            <person name="Kang S."/>
            <person name="Veronese P."/>
            <person name="Gold S.E."/>
            <person name="Thomma B.P.H.J."/>
            <person name="Chen Z."/>
            <person name="Henrissat B."/>
            <person name="Lee Y.-H."/>
            <person name="Park J."/>
            <person name="Garcia-Pedrajas M.D."/>
            <person name="Barbara D.J."/>
            <person name="Anchieta A."/>
            <person name="de Jonge R."/>
            <person name="Santhanam P."/>
            <person name="Maruthachalam K."/>
            <person name="Atallah Z."/>
            <person name="Amyotte S.G."/>
            <person name="Paz Z."/>
            <person name="Inderbitzin P."/>
            <person name="Hayes R.J."/>
            <person name="Heiman D.I."/>
            <person name="Young S."/>
            <person name="Zeng Q."/>
            <person name="Engels R."/>
            <person name="Galagan J."/>
            <person name="Cuomo C.A."/>
            <person name="Dobinson K.F."/>
            <person name="Ma L.-J."/>
        </authorList>
    </citation>
    <scope>NUCLEOTIDE SEQUENCE [LARGE SCALE GENOMIC DNA]</scope>
    <source>
        <strain evidence="6">VaMs.102 / ATCC MYA-4576 / FGSC 10136</strain>
    </source>
</reference>
<keyword evidence="5" id="KW-0675">Receptor</keyword>
<feature type="region of interest" description="Disordered" evidence="4">
    <location>
        <begin position="471"/>
        <end position="495"/>
    </location>
</feature>
<keyword evidence="6" id="KW-1185">Reference proteome</keyword>
<protein>
    <submittedName>
        <fullName evidence="5">Receptor-interacting serine/threonine-protein kinase</fullName>
    </submittedName>
</protein>
<accession>C9SBH7</accession>
<evidence type="ECO:0000256" key="4">
    <source>
        <dbReference type="SAM" id="MobiDB-lite"/>
    </source>
</evidence>
<dbReference type="SUPFAM" id="SSF48403">
    <property type="entry name" value="Ankyrin repeat"/>
    <property type="match status" value="1"/>
</dbReference>
<feature type="repeat" description="ANK" evidence="3">
    <location>
        <begin position="567"/>
        <end position="599"/>
    </location>
</feature>
<dbReference type="PROSITE" id="PS50297">
    <property type="entry name" value="ANK_REP_REGION"/>
    <property type="match status" value="3"/>
</dbReference>
<dbReference type="GO" id="GO:0005737">
    <property type="term" value="C:cytoplasm"/>
    <property type="evidence" value="ECO:0007669"/>
    <property type="project" value="TreeGrafter"/>
</dbReference>
<dbReference type="eggNOG" id="KOG4177">
    <property type="taxonomic scope" value="Eukaryota"/>
</dbReference>